<dbReference type="Proteomes" id="UP000622552">
    <property type="component" value="Unassembled WGS sequence"/>
</dbReference>
<evidence type="ECO:0000256" key="1">
    <source>
        <dbReference type="SAM" id="SignalP"/>
    </source>
</evidence>
<dbReference type="Pfam" id="PF13229">
    <property type="entry name" value="Beta_helix"/>
    <property type="match status" value="1"/>
</dbReference>
<dbReference type="SUPFAM" id="SSF51126">
    <property type="entry name" value="Pectin lyase-like"/>
    <property type="match status" value="1"/>
</dbReference>
<dbReference type="AlphaFoldDB" id="A0A8J7KXW1"/>
<comment type="caution">
    <text evidence="3">The sequence shown here is derived from an EMBL/GenBank/DDBJ whole genome shotgun (WGS) entry which is preliminary data.</text>
</comment>
<organism evidence="3 4">
    <name type="scientific">Longispora fulva</name>
    <dbReference type="NCBI Taxonomy" id="619741"/>
    <lineage>
        <taxon>Bacteria</taxon>
        <taxon>Bacillati</taxon>
        <taxon>Actinomycetota</taxon>
        <taxon>Actinomycetes</taxon>
        <taxon>Micromonosporales</taxon>
        <taxon>Micromonosporaceae</taxon>
        <taxon>Longispora</taxon>
    </lineage>
</organism>
<keyword evidence="1" id="KW-0732">Signal</keyword>
<dbReference type="InterPro" id="IPR012334">
    <property type="entry name" value="Pectin_lyas_fold"/>
</dbReference>
<dbReference type="InterPro" id="IPR011050">
    <property type="entry name" value="Pectin_lyase_fold/virulence"/>
</dbReference>
<dbReference type="RefSeq" id="WP_197005169.1">
    <property type="nucleotide sequence ID" value="NZ_BONS01000037.1"/>
</dbReference>
<reference evidence="3" key="1">
    <citation type="submission" date="2020-11" db="EMBL/GenBank/DDBJ databases">
        <title>Sequencing the genomes of 1000 actinobacteria strains.</title>
        <authorList>
            <person name="Klenk H.-P."/>
        </authorList>
    </citation>
    <scope>NUCLEOTIDE SEQUENCE</scope>
    <source>
        <strain evidence="3">DSM 45356</strain>
    </source>
</reference>
<evidence type="ECO:0000313" key="4">
    <source>
        <dbReference type="Proteomes" id="UP000622552"/>
    </source>
</evidence>
<sequence>MQPIARILLTGAVVASAVAVGGQPAMAGGDSHIVLPGQSIQAAVDAAHPGDTIQLLPGTYDGGVRVAKPGITIQGADGATVLRPGGTNHCLADAGPSGICVIGVHGVTVRALGVEGFDAFGVIGFQTDALHVTAVHAVDNGEYGITEFESTRGEFVGNWVSGTREDAGLYVGDIADAHGTKVVGNHTSGNALGVLVRHAHNVTVSGNFADGNCTGIALVDDGQAGGQGDNRVTANIVTANNRFCPPSPDGVPPLQGAGIILVGGQRNEVSANKVDDNLGGPVPFPGGILLVPGVTAAGGPGAPAAHNLIKANVAHGNLPADLINHSGSGSNVFEANVCGTSQPAGLCV</sequence>
<dbReference type="EMBL" id="JADOUF010000001">
    <property type="protein sequence ID" value="MBG6138407.1"/>
    <property type="molecule type" value="Genomic_DNA"/>
</dbReference>
<gene>
    <name evidence="3" type="ORF">IW245_004601</name>
</gene>
<feature type="signal peptide" evidence="1">
    <location>
        <begin position="1"/>
        <end position="27"/>
    </location>
</feature>
<keyword evidence="4" id="KW-1185">Reference proteome</keyword>
<dbReference type="Gene3D" id="2.160.20.10">
    <property type="entry name" value="Single-stranded right-handed beta-helix, Pectin lyase-like"/>
    <property type="match status" value="1"/>
</dbReference>
<dbReference type="InterPro" id="IPR039448">
    <property type="entry name" value="Beta_helix"/>
</dbReference>
<evidence type="ECO:0000313" key="3">
    <source>
        <dbReference type="EMBL" id="MBG6138407.1"/>
    </source>
</evidence>
<protein>
    <submittedName>
        <fullName evidence="3">Nitrous oxidase accessory protein NosD</fullName>
    </submittedName>
</protein>
<accession>A0A8J7KXW1</accession>
<evidence type="ECO:0000259" key="2">
    <source>
        <dbReference type="Pfam" id="PF13229"/>
    </source>
</evidence>
<proteinExistence type="predicted"/>
<name>A0A8J7KXW1_9ACTN</name>
<feature type="domain" description="Right handed beta helix" evidence="2">
    <location>
        <begin position="178"/>
        <end position="278"/>
    </location>
</feature>
<feature type="chain" id="PRO_5035308183" evidence="1">
    <location>
        <begin position="28"/>
        <end position="348"/>
    </location>
</feature>